<protein>
    <submittedName>
        <fullName evidence="6">Putative RNA helicase</fullName>
    </submittedName>
</protein>
<dbReference type="GO" id="GO:0003724">
    <property type="term" value="F:RNA helicase activity"/>
    <property type="evidence" value="ECO:0007669"/>
    <property type="project" value="TreeGrafter"/>
</dbReference>
<name>A0A151LPW9_9APIC</name>
<dbReference type="Pfam" id="PF00271">
    <property type="entry name" value="Helicase_C"/>
    <property type="match status" value="1"/>
</dbReference>
<evidence type="ECO:0000313" key="7">
    <source>
        <dbReference type="Proteomes" id="UP000076004"/>
    </source>
</evidence>
<reference evidence="6 7" key="1">
    <citation type="journal article" date="2016" name="Nat. Commun.">
        <title>Genomes of cryptic chimpanzee Plasmodium species reveal key evolutionary events leading to human malaria.</title>
        <authorList>
            <person name="Sundararaman S.A."/>
            <person name="Plenderleith L.J."/>
            <person name="Liu W."/>
            <person name="Loy D.E."/>
            <person name="Learn G.H."/>
            <person name="Li Y."/>
            <person name="Shaw K.S."/>
            <person name="Ayouba A."/>
            <person name="Peeters M."/>
            <person name="Speede S."/>
            <person name="Shaw G.M."/>
            <person name="Bushman F.D."/>
            <person name="Brisson D."/>
            <person name="Rayner J.C."/>
            <person name="Sharp P.M."/>
            <person name="Hahn B.H."/>
        </authorList>
    </citation>
    <scope>NUCLEOTIDE SEQUENCE [LARGE SCALE GENOMIC DNA]</scope>
    <source>
        <strain evidence="6 7">SY75</strain>
    </source>
</reference>
<keyword evidence="2" id="KW-0378">Hydrolase</keyword>
<dbReference type="Proteomes" id="UP000076004">
    <property type="component" value="Unassembled WGS sequence"/>
</dbReference>
<accession>A0A151LPW9</accession>
<keyword evidence="3 6" id="KW-0347">Helicase</keyword>
<evidence type="ECO:0000313" key="6">
    <source>
        <dbReference type="EMBL" id="KYO01222.1"/>
    </source>
</evidence>
<feature type="domain" description="Helicase C-terminal" evidence="5">
    <location>
        <begin position="776"/>
        <end position="932"/>
    </location>
</feature>
<keyword evidence="1" id="KW-0547">Nucleotide-binding</keyword>
<evidence type="ECO:0000256" key="4">
    <source>
        <dbReference type="ARBA" id="ARBA00022840"/>
    </source>
</evidence>
<dbReference type="InterPro" id="IPR001650">
    <property type="entry name" value="Helicase_C-like"/>
</dbReference>
<dbReference type="Gene3D" id="3.40.50.300">
    <property type="entry name" value="P-loop containing nucleotide triphosphate hydrolases"/>
    <property type="match status" value="2"/>
</dbReference>
<dbReference type="GO" id="GO:0016787">
    <property type="term" value="F:hydrolase activity"/>
    <property type="evidence" value="ECO:0007669"/>
    <property type="project" value="UniProtKB-KW"/>
</dbReference>
<dbReference type="VEuPathDB" id="PlasmoDB:PGABG01_0704200"/>
<dbReference type="KEGG" id="pgab:PGSY75_0705600"/>
<organism evidence="6 7">
    <name type="scientific">Plasmodium gaboni</name>
    <dbReference type="NCBI Taxonomy" id="647221"/>
    <lineage>
        <taxon>Eukaryota</taxon>
        <taxon>Sar</taxon>
        <taxon>Alveolata</taxon>
        <taxon>Apicomplexa</taxon>
        <taxon>Aconoidasida</taxon>
        <taxon>Haemosporida</taxon>
        <taxon>Plasmodiidae</taxon>
        <taxon>Plasmodium</taxon>
        <taxon>Plasmodium (Laverania)</taxon>
    </lineage>
</organism>
<dbReference type="PANTHER" id="PTHR47959:SF1">
    <property type="entry name" value="ATP-DEPENDENT RNA HELICASE DBPA"/>
    <property type="match status" value="1"/>
</dbReference>
<evidence type="ECO:0000256" key="2">
    <source>
        <dbReference type="ARBA" id="ARBA00022801"/>
    </source>
</evidence>
<dbReference type="GO" id="GO:0005524">
    <property type="term" value="F:ATP binding"/>
    <property type="evidence" value="ECO:0007669"/>
    <property type="project" value="UniProtKB-KW"/>
</dbReference>
<dbReference type="AlphaFoldDB" id="A0A151LPW9"/>
<dbReference type="PANTHER" id="PTHR47959">
    <property type="entry name" value="ATP-DEPENDENT RNA HELICASE RHLE-RELATED"/>
    <property type="match status" value="1"/>
</dbReference>
<evidence type="ECO:0000256" key="1">
    <source>
        <dbReference type="ARBA" id="ARBA00022741"/>
    </source>
</evidence>
<dbReference type="CDD" id="cd18787">
    <property type="entry name" value="SF2_C_DEAD"/>
    <property type="match status" value="1"/>
</dbReference>
<dbReference type="SMART" id="SM00490">
    <property type="entry name" value="HELICc"/>
    <property type="match status" value="1"/>
</dbReference>
<dbReference type="VEuPathDB" id="PlasmoDB:PGSY75_0705600"/>
<dbReference type="GO" id="GO:0005829">
    <property type="term" value="C:cytosol"/>
    <property type="evidence" value="ECO:0007669"/>
    <property type="project" value="TreeGrafter"/>
</dbReference>
<dbReference type="GeneID" id="29775530"/>
<dbReference type="InterPro" id="IPR050079">
    <property type="entry name" value="DEAD_box_RNA_helicase"/>
</dbReference>
<dbReference type="PROSITE" id="PS51194">
    <property type="entry name" value="HELICASE_CTER"/>
    <property type="match status" value="1"/>
</dbReference>
<dbReference type="SUPFAM" id="SSF52540">
    <property type="entry name" value="P-loop containing nucleoside triphosphate hydrolases"/>
    <property type="match status" value="2"/>
</dbReference>
<keyword evidence="4" id="KW-0067">ATP-binding</keyword>
<proteinExistence type="predicted"/>
<dbReference type="EMBL" id="LVLB01000008">
    <property type="protein sequence ID" value="KYO01222.1"/>
    <property type="molecule type" value="Genomic_DNA"/>
</dbReference>
<dbReference type="RefSeq" id="XP_018642426.1">
    <property type="nucleotide sequence ID" value="XM_018784925.1"/>
</dbReference>
<evidence type="ECO:0000256" key="3">
    <source>
        <dbReference type="ARBA" id="ARBA00022806"/>
    </source>
</evidence>
<evidence type="ECO:0000259" key="5">
    <source>
        <dbReference type="PROSITE" id="PS51194"/>
    </source>
</evidence>
<comment type="caution">
    <text evidence="6">The sequence shown here is derived from an EMBL/GenBank/DDBJ whole genome shotgun (WGS) entry which is preliminary data.</text>
</comment>
<dbReference type="InterPro" id="IPR027417">
    <property type="entry name" value="P-loop_NTPase"/>
</dbReference>
<sequence>MKNHLFYVSSFLKGEGVNMLNQFRYTYHTINKMSKDKNKNCVIGRKHYVKRNLKKKEREDEKFIKDELYKNSFLEYNFKTDIYLKLNELGIMNPSRIQMNVIPLLLSEKKKNYPTNNNNNNSNNYSYCNSDMFHRDGIISINRNNIYNQILKNRIEINNYLKKNNIFIPDNYNIYNVDKYKNANNIDYNYNYNSNHNTHQGYNLMYRLKDDKEKIISMNENKEKCFNDVYLIVSPNNSGKTLSYFLPILDNFYKTNERIMKYLLNFYHFLNKYNYKKCKNKLYRKKERLRYIRGRKDENLFFNISYEKYKVNNRIIHMRTYKNYNINNSYIKNKRNNQLNSLRHKKNIFFPYAIILTNTREAACELFSLLKQFDINIELLSGGYLNKKKSIKKYHVEYFSDTNRNYNDKEENIWRDTSYRGRYEYVRNIKEKTNDKTKTSGGNERINYNIDLLIGTPDKIFEKMENIKNKHLYNFKFLKYFIIEESESLCNVFNERKLQLLFNHIKKYTNMYYFGGLQKGDEDMEYQDNKEDNKYTNKLLDKCIEQSDEGCGKKIRKRVSGNRFAIKEMGVNEDTYEHEMGDNKMMDIKNKDHMNDGTDKDDTCSINNKDKVQDNLNKMYSSHNNNDYINTQQDVDDEIEKKKKKDELPPILEKGNNKENNINNEKKKKDIHIDNINIKNIKNTLYSNIPISIFVSSTKTCAISEFLNNNIRSKYIQQIININSHNIDKDMKHIFINSKNKEKVSLLLEILNSKEINKGNISNNYKNNLYGNILYSGTNCTFVCRYVIFCNTRKSVMNIREILEELEYKVSYIHNEMNYKDRSRNYRDFKKGKTNILICTNILSRGVTFDNCQIINYDLSNNINDYIYKTKNISGSSNLDKNNNTITSFFNKKTTTIVNDIIERTSDKKQITFQNLNKKVSKMLKLQSKYYDIVKKKKKFQKRGGRKALHIAPRRNCLSKKNKILSKKLYFYHKMEIERKRLIKKGILKGHEKIPRYPNRQAQVYDSNEYNTMNKLNDGSLQILAKKRKTKKNITKNNEIQYDQDTIVLDNMPTYEDEANVKEKKYQKKTYF</sequence>
<gene>
    <name evidence="6" type="ORF">PGSY75_0705600</name>
</gene>